<reference evidence="3" key="1">
    <citation type="submission" date="2015-06" db="EMBL/GenBank/DDBJ databases">
        <authorList>
            <person name="Lim Y.L."/>
            <person name="Ee R."/>
            <person name="Yong D."/>
            <person name="How K.Y."/>
            <person name="Yin W.F."/>
            <person name="Chan K.G."/>
        </authorList>
    </citation>
    <scope>NUCLEOTIDE SEQUENCE [LARGE SCALE GENOMIC DNA]</scope>
    <source>
        <strain evidence="3">DSM 25325</strain>
    </source>
</reference>
<evidence type="ECO:0000256" key="1">
    <source>
        <dbReference type="SAM" id="MobiDB-lite"/>
    </source>
</evidence>
<evidence type="ECO:0000313" key="3">
    <source>
        <dbReference type="Proteomes" id="UP000036700"/>
    </source>
</evidence>
<protein>
    <submittedName>
        <fullName evidence="2">Uncharacterized protein</fullName>
    </submittedName>
</protein>
<feature type="region of interest" description="Disordered" evidence="1">
    <location>
        <begin position="150"/>
        <end position="180"/>
    </location>
</feature>
<evidence type="ECO:0000313" key="2">
    <source>
        <dbReference type="EMBL" id="AKJ67528.1"/>
    </source>
</evidence>
<organism evidence="2 3">
    <name type="scientific">Pandoraea thiooxydans</name>
    <dbReference type="NCBI Taxonomy" id="445709"/>
    <lineage>
        <taxon>Bacteria</taxon>
        <taxon>Pseudomonadati</taxon>
        <taxon>Pseudomonadota</taxon>
        <taxon>Betaproteobacteria</taxon>
        <taxon>Burkholderiales</taxon>
        <taxon>Burkholderiaceae</taxon>
        <taxon>Pandoraea</taxon>
    </lineage>
</organism>
<proteinExistence type="predicted"/>
<dbReference type="AlphaFoldDB" id="A0A0G3EKH0"/>
<keyword evidence="3" id="KW-1185">Reference proteome</keyword>
<accession>A0A0G3EKH0</accession>
<dbReference type="Proteomes" id="UP000036700">
    <property type="component" value="Chromosome"/>
</dbReference>
<name>A0A0G3EKH0_9BURK</name>
<dbReference type="EMBL" id="CP011568">
    <property type="protein sequence ID" value="AKJ67528.1"/>
    <property type="molecule type" value="Genomic_DNA"/>
</dbReference>
<feature type="compositionally biased region" description="Basic and acidic residues" evidence="1">
    <location>
        <begin position="154"/>
        <end position="170"/>
    </location>
</feature>
<gene>
    <name evidence="2" type="ORF">ABW99_04060</name>
</gene>
<dbReference type="STRING" id="445709.ABW99_04060"/>
<dbReference type="KEGG" id="ptx:ABW99_04060"/>
<sequence>MLACDAGSRADADRAGLPDLLVVAQQALVELFALPWREDGCDTTVFRFRDVDYLPPELVYGLHGGVDGGSVRRWRLVELAQNGVLASDGVHQRPALSACPIANMVNGGALRGAQAQFIAPPVDECLRAGRLACCDGAARPAGCRPAGRGTTGCLRERRSGNEEHGDERAARAPCEGVRYR</sequence>